<dbReference type="SUPFAM" id="SSF55729">
    <property type="entry name" value="Acyl-CoA N-acyltransferases (Nat)"/>
    <property type="match status" value="1"/>
</dbReference>
<proteinExistence type="predicted"/>
<reference evidence="4 5" key="1">
    <citation type="submission" date="2018-08" db="EMBL/GenBank/DDBJ databases">
        <title>A genome reference for cultivated species of the human gut microbiota.</title>
        <authorList>
            <person name="Zou Y."/>
            <person name="Xue W."/>
            <person name="Luo G."/>
        </authorList>
    </citation>
    <scope>NUCLEOTIDE SEQUENCE [LARGE SCALE GENOMIC DNA]</scope>
    <source>
        <strain evidence="4 5">AM13-21</strain>
    </source>
</reference>
<keyword evidence="2 4" id="KW-0808">Transferase</keyword>
<dbReference type="EMBL" id="QRLF01000033">
    <property type="protein sequence ID" value="RHI87203.1"/>
    <property type="molecule type" value="Genomic_DNA"/>
</dbReference>
<dbReference type="PANTHER" id="PTHR36449">
    <property type="entry name" value="ACETYLTRANSFERASE-RELATED"/>
    <property type="match status" value="1"/>
</dbReference>
<gene>
    <name evidence="4" type="ORF">DW150_17450</name>
</gene>
<evidence type="ECO:0000256" key="3">
    <source>
        <dbReference type="ARBA" id="ARBA00023315"/>
    </source>
</evidence>
<dbReference type="AlphaFoldDB" id="A0A415BLP0"/>
<sequence>MNKDIRVIRLSEDYEFKPFDCGNDDLNAFLLQDSKDYQKRLLSVTYVLENDIEILAYFSVSNDKIAIPDSDKSTWRKIKALFPHSKHRSDYPAVKIGRLGVSLKYQHSRIGSDILNFVKDMFITNNRTGCSFITVDALRPAASFYLKNDFLYLDKQSAMDETKETILLYYDLSRLID</sequence>
<protein>
    <submittedName>
        <fullName evidence="4">N-acetyltransferase</fullName>
    </submittedName>
</protein>
<dbReference type="InterPro" id="IPR016181">
    <property type="entry name" value="Acyl_CoA_acyltransferase"/>
</dbReference>
<evidence type="ECO:0000256" key="2">
    <source>
        <dbReference type="ARBA" id="ARBA00022679"/>
    </source>
</evidence>
<comment type="caution">
    <text evidence="4">The sequence shown here is derived from an EMBL/GenBank/DDBJ whole genome shotgun (WGS) entry which is preliminary data.</text>
</comment>
<dbReference type="RefSeq" id="WP_025019474.1">
    <property type="nucleotide sequence ID" value="NZ_QRLF01000033.1"/>
</dbReference>
<evidence type="ECO:0000313" key="4">
    <source>
        <dbReference type="EMBL" id="RHI87203.1"/>
    </source>
</evidence>
<dbReference type="GO" id="GO:0016746">
    <property type="term" value="F:acyltransferase activity"/>
    <property type="evidence" value="ECO:0007669"/>
    <property type="project" value="UniProtKB-KW"/>
</dbReference>
<evidence type="ECO:0000313" key="5">
    <source>
        <dbReference type="Proteomes" id="UP000285777"/>
    </source>
</evidence>
<keyword evidence="1" id="KW-1277">Toxin-antitoxin system</keyword>
<organism evidence="4 5">
    <name type="scientific">Phocaeicola vulgatus</name>
    <name type="common">Bacteroides vulgatus</name>
    <dbReference type="NCBI Taxonomy" id="821"/>
    <lineage>
        <taxon>Bacteria</taxon>
        <taxon>Pseudomonadati</taxon>
        <taxon>Bacteroidota</taxon>
        <taxon>Bacteroidia</taxon>
        <taxon>Bacteroidales</taxon>
        <taxon>Bacteroidaceae</taxon>
        <taxon>Phocaeicola</taxon>
    </lineage>
</organism>
<name>A0A415BLP0_PHOVU</name>
<dbReference type="PANTHER" id="PTHR36449:SF1">
    <property type="entry name" value="ACETYLTRANSFERASE"/>
    <property type="match status" value="1"/>
</dbReference>
<keyword evidence="3" id="KW-0012">Acyltransferase</keyword>
<accession>A0A415BLP0</accession>
<evidence type="ECO:0000256" key="1">
    <source>
        <dbReference type="ARBA" id="ARBA00022649"/>
    </source>
</evidence>
<dbReference type="Gene3D" id="3.40.630.30">
    <property type="match status" value="1"/>
</dbReference>
<dbReference type="Proteomes" id="UP000285777">
    <property type="component" value="Unassembled WGS sequence"/>
</dbReference>